<dbReference type="SUPFAM" id="SSF52540">
    <property type="entry name" value="P-loop containing nucleoside triphosphate hydrolases"/>
    <property type="match status" value="1"/>
</dbReference>
<dbReference type="Pfam" id="PF00685">
    <property type="entry name" value="Sulfotransfer_1"/>
    <property type="match status" value="1"/>
</dbReference>
<dbReference type="InterPro" id="IPR000863">
    <property type="entry name" value="Sulfotransferase_dom"/>
</dbReference>
<organism evidence="4">
    <name type="scientific">viral metagenome</name>
    <dbReference type="NCBI Taxonomy" id="1070528"/>
    <lineage>
        <taxon>unclassified sequences</taxon>
        <taxon>metagenomes</taxon>
        <taxon>organismal metagenomes</taxon>
    </lineage>
</organism>
<name>A0A6C0M1H6_9ZZZZ</name>
<dbReference type="EMBL" id="MN740588">
    <property type="protein sequence ID" value="QHU35372.1"/>
    <property type="molecule type" value="Genomic_DNA"/>
</dbReference>
<evidence type="ECO:0000313" key="4">
    <source>
        <dbReference type="EMBL" id="QHU35372.1"/>
    </source>
</evidence>
<dbReference type="SUPFAM" id="SSF53448">
    <property type="entry name" value="Nucleotide-diphospho-sugar transferases"/>
    <property type="match status" value="1"/>
</dbReference>
<proteinExistence type="predicted"/>
<dbReference type="InterPro" id="IPR029044">
    <property type="entry name" value="Nucleotide-diphossugar_trans"/>
</dbReference>
<dbReference type="GO" id="GO:0008146">
    <property type="term" value="F:sulfotransferase activity"/>
    <property type="evidence" value="ECO:0007669"/>
    <property type="project" value="InterPro"/>
</dbReference>
<dbReference type="InterPro" id="IPR027417">
    <property type="entry name" value="P-loop_NTPase"/>
</dbReference>
<evidence type="ECO:0000259" key="3">
    <source>
        <dbReference type="Pfam" id="PF00685"/>
    </source>
</evidence>
<protein>
    <recommendedName>
        <fullName evidence="3">Sulfotransferase domain-containing protein</fullName>
    </recommendedName>
</protein>
<keyword evidence="1" id="KW-0808">Transferase</keyword>
<sequence length="509" mass="61196">MIDFIIIGCQKCGTTVLKHNLKKMNGLFIPDKEIHFFNSNYKKGIDWYESHFNNNKNYINGEKTPNYITDKIYIERIYKHYPNIKLIILFRNPILRALSHWNHFNQIYGSQSKKWGWSLDNSLMKSLQNNPSILTNGNYFEQLQNVYKYFSKDQIHIIINEDLRNNMDKVFTNLCIFLGIKNNLSNLTNSHERKYQHDIYIKEIKYLIHYYHERIENFYKLIGYRIDDWDKFIFTFNTNNEHIDQLISNQQLNNQQLNNQQLKMRSVNYKKLSNITCIITCVNYSDFLKITLPKNKEIINDILVLTSHTDFKTINFCKNQNVNYIATDIFYQKTPKTIWKKLIDIICCYRCVCKSPIKFKCLKNSRKTFQKSKAINKGIKSSNSNNWILLLDADIIIPNKFNKVDIHNLDKDTLYGVPRIVYKTQNDWINKNNAYFDFWKFMGFFQLFNITSKNFHNKYYGYNEEYNYANEGDYYFSKKWSKKELLDFYVIHLGETGENWQGRVTDFWE</sequence>
<dbReference type="Gene3D" id="3.40.50.300">
    <property type="entry name" value="P-loop containing nucleotide triphosphate hydrolases"/>
    <property type="match status" value="1"/>
</dbReference>
<accession>A0A6C0M1H6</accession>
<dbReference type="InterPro" id="IPR037359">
    <property type="entry name" value="NST/OST"/>
</dbReference>
<evidence type="ECO:0000256" key="2">
    <source>
        <dbReference type="ARBA" id="ARBA00023180"/>
    </source>
</evidence>
<keyword evidence="2" id="KW-0325">Glycoprotein</keyword>
<dbReference type="PANTHER" id="PTHR10605:SF56">
    <property type="entry name" value="BIFUNCTIONAL HEPARAN SULFATE N-DEACETYLASE_N-SULFOTRANSFERASE"/>
    <property type="match status" value="1"/>
</dbReference>
<dbReference type="AlphaFoldDB" id="A0A6C0M1H6"/>
<feature type="domain" description="Sulfotransferase" evidence="3">
    <location>
        <begin position="3"/>
        <end position="194"/>
    </location>
</feature>
<reference evidence="4" key="1">
    <citation type="journal article" date="2020" name="Nature">
        <title>Giant virus diversity and host interactions through global metagenomics.</title>
        <authorList>
            <person name="Schulz F."/>
            <person name="Roux S."/>
            <person name="Paez-Espino D."/>
            <person name="Jungbluth S."/>
            <person name="Walsh D.A."/>
            <person name="Denef V.J."/>
            <person name="McMahon K.D."/>
            <person name="Konstantinidis K.T."/>
            <person name="Eloe-Fadrosh E.A."/>
            <person name="Kyrpides N.C."/>
            <person name="Woyke T."/>
        </authorList>
    </citation>
    <scope>NUCLEOTIDE SEQUENCE</scope>
    <source>
        <strain evidence="4">GVMAG-S-1017745-26</strain>
    </source>
</reference>
<dbReference type="PANTHER" id="PTHR10605">
    <property type="entry name" value="HEPARAN SULFATE SULFOTRANSFERASE"/>
    <property type="match status" value="1"/>
</dbReference>
<evidence type="ECO:0000256" key="1">
    <source>
        <dbReference type="ARBA" id="ARBA00022679"/>
    </source>
</evidence>